<dbReference type="SMART" id="SM00671">
    <property type="entry name" value="SEL1"/>
    <property type="match status" value="4"/>
</dbReference>
<dbReference type="PANTHER" id="PTHR11102">
    <property type="entry name" value="SEL-1-LIKE PROTEIN"/>
    <property type="match status" value="1"/>
</dbReference>
<dbReference type="RefSeq" id="WP_096056885.1">
    <property type="nucleotide sequence ID" value="NZ_CP023344.1"/>
</dbReference>
<proteinExistence type="predicted"/>
<dbReference type="OrthoDB" id="197301at2"/>
<feature type="region of interest" description="Disordered" evidence="1">
    <location>
        <begin position="58"/>
        <end position="110"/>
    </location>
</feature>
<dbReference type="AlphaFoldDB" id="A0A290Q9Q5"/>
<organism evidence="3 4">
    <name type="scientific">Nibricoccus aquaticus</name>
    <dbReference type="NCBI Taxonomy" id="2576891"/>
    <lineage>
        <taxon>Bacteria</taxon>
        <taxon>Pseudomonadati</taxon>
        <taxon>Verrucomicrobiota</taxon>
        <taxon>Opitutia</taxon>
        <taxon>Opitutales</taxon>
        <taxon>Opitutaceae</taxon>
        <taxon>Nibricoccus</taxon>
    </lineage>
</organism>
<gene>
    <name evidence="3" type="ORF">CMV30_15550</name>
</gene>
<feature type="compositionally biased region" description="Pro residues" evidence="1">
    <location>
        <begin position="101"/>
        <end position="110"/>
    </location>
</feature>
<dbReference type="Pfam" id="PF08238">
    <property type="entry name" value="Sel1"/>
    <property type="match status" value="5"/>
</dbReference>
<protein>
    <recommendedName>
        <fullName evidence="5">Sel1 repeat family protein</fullName>
    </recommendedName>
</protein>
<dbReference type="InterPro" id="IPR011990">
    <property type="entry name" value="TPR-like_helical_dom_sf"/>
</dbReference>
<evidence type="ECO:0000313" key="4">
    <source>
        <dbReference type="Proteomes" id="UP000217265"/>
    </source>
</evidence>
<accession>A0A290Q9Q5</accession>
<evidence type="ECO:0008006" key="5">
    <source>
        <dbReference type="Google" id="ProtNLM"/>
    </source>
</evidence>
<keyword evidence="4" id="KW-1185">Reference proteome</keyword>
<sequence>MRARLLQKILVPLLVLFTGHPTVHAKDVYGNNTSWTNSDTTIYNIQRERRAQEAVPQWWSNLGSPAPTPSWMKSEAERRAEQRLRDREAYNRYDYDSDRAPAPPPPPPKPLTYTQYLEREVLDHRDRQAQETLAFHYLSFEKPLQAIPHLEMIAFLKKSPRAGEAAYELSRIAAASGAAPDRARFQKYLTEAVALGYPPALFAQGSAWIFGDEKNGVTPAPAKGEAVLHQVIKTGDGWHSRAAGKILFKEYYLGAHLPADPAKAIAVTQRMHKITTIKAVDNDHEDRYTELLIASPGGWAEHHEEIIRSIERNFGSMLYPDKAERMTRIYLGLDEEVAAHVEPNREKAAEALRNLARLSPARALPYLSVVLEAGPQHNPAGAYQILKKLQEDNPTDPKWISLTADLLANLYGDNFEPALLQAYLASLDSPKATSAQLLGAARYFVTGGQRVRADSERGVRTYERLLSKDRYAYDEHEYTANLELHRLQLVGTAVPQQVPYALQQLEDIISNETSDTYPQRALLASVYRTGLYAPRDLARARSIVSIAAHHDYPPAEYEYAATLHAWDNPSEPLDDSDRESAFSLLKHAADTGLTEARLLLAQFYREGFGVAKDPAQALAIYEAGTATEIPAAFAGLAALRLDSSTSLHDEAAGFTAARTGADLGDITALYLAGECYLNGRGTAVDAGEAVACFHIAADNGHWPSALLAARVLVNGAPGVERDPDRAIALLELAAKENTNDIQYALGQLFRSGDLVPANEERARHWFKRAADRGHSAAADQVR</sequence>
<evidence type="ECO:0000256" key="2">
    <source>
        <dbReference type="SAM" id="SignalP"/>
    </source>
</evidence>
<name>A0A290Q9Q5_9BACT</name>
<dbReference type="InterPro" id="IPR006597">
    <property type="entry name" value="Sel1-like"/>
</dbReference>
<dbReference type="KEGG" id="vbh:CMV30_15550"/>
<dbReference type="InterPro" id="IPR050767">
    <property type="entry name" value="Sel1_AlgK"/>
</dbReference>
<reference evidence="3 4" key="1">
    <citation type="submission" date="2017-09" db="EMBL/GenBank/DDBJ databases">
        <title>Complete genome sequence of Verrucomicrobial strain HZ-65, isolated from freshwater.</title>
        <authorList>
            <person name="Choi A."/>
        </authorList>
    </citation>
    <scope>NUCLEOTIDE SEQUENCE [LARGE SCALE GENOMIC DNA]</scope>
    <source>
        <strain evidence="3 4">HZ-65</strain>
    </source>
</reference>
<feature type="chain" id="PRO_5012493683" description="Sel1 repeat family protein" evidence="2">
    <location>
        <begin position="26"/>
        <end position="782"/>
    </location>
</feature>
<dbReference type="SUPFAM" id="SSF81901">
    <property type="entry name" value="HCP-like"/>
    <property type="match status" value="2"/>
</dbReference>
<dbReference type="Proteomes" id="UP000217265">
    <property type="component" value="Chromosome"/>
</dbReference>
<dbReference type="Gene3D" id="1.25.40.10">
    <property type="entry name" value="Tetratricopeptide repeat domain"/>
    <property type="match status" value="3"/>
</dbReference>
<evidence type="ECO:0000313" key="3">
    <source>
        <dbReference type="EMBL" id="ATC65254.1"/>
    </source>
</evidence>
<feature type="compositionally biased region" description="Basic and acidic residues" evidence="1">
    <location>
        <begin position="74"/>
        <end position="99"/>
    </location>
</feature>
<dbReference type="EMBL" id="CP023344">
    <property type="protein sequence ID" value="ATC65254.1"/>
    <property type="molecule type" value="Genomic_DNA"/>
</dbReference>
<evidence type="ECO:0000256" key="1">
    <source>
        <dbReference type="SAM" id="MobiDB-lite"/>
    </source>
</evidence>
<dbReference type="PANTHER" id="PTHR11102:SF160">
    <property type="entry name" value="ERAD-ASSOCIATED E3 UBIQUITIN-PROTEIN LIGASE COMPONENT HRD3"/>
    <property type="match status" value="1"/>
</dbReference>
<keyword evidence="2" id="KW-0732">Signal</keyword>
<feature type="signal peptide" evidence="2">
    <location>
        <begin position="1"/>
        <end position="25"/>
    </location>
</feature>